<feature type="domain" description="DUF4378" evidence="3">
    <location>
        <begin position="815"/>
        <end position="964"/>
    </location>
</feature>
<evidence type="ECO:0000256" key="1">
    <source>
        <dbReference type="SAM" id="MobiDB-lite"/>
    </source>
</evidence>
<proteinExistence type="predicted"/>
<feature type="compositionally biased region" description="Polar residues" evidence="1">
    <location>
        <begin position="396"/>
        <end position="407"/>
    </location>
</feature>
<dbReference type="Pfam" id="PF14309">
    <property type="entry name" value="DUF4378"/>
    <property type="match status" value="1"/>
</dbReference>
<organism evidence="5 6">
    <name type="scientific">Vicia faba</name>
    <name type="common">Broad bean</name>
    <name type="synonym">Faba vulgaris</name>
    <dbReference type="NCBI Taxonomy" id="3906"/>
    <lineage>
        <taxon>Eukaryota</taxon>
        <taxon>Viridiplantae</taxon>
        <taxon>Streptophyta</taxon>
        <taxon>Embryophyta</taxon>
        <taxon>Tracheophyta</taxon>
        <taxon>Spermatophyta</taxon>
        <taxon>Magnoliopsida</taxon>
        <taxon>eudicotyledons</taxon>
        <taxon>Gunneridae</taxon>
        <taxon>Pentapetalae</taxon>
        <taxon>rosids</taxon>
        <taxon>fabids</taxon>
        <taxon>Fabales</taxon>
        <taxon>Fabaceae</taxon>
        <taxon>Papilionoideae</taxon>
        <taxon>50 kb inversion clade</taxon>
        <taxon>NPAAA clade</taxon>
        <taxon>Hologalegina</taxon>
        <taxon>IRL clade</taxon>
        <taxon>Fabeae</taxon>
        <taxon>Vicia</taxon>
    </lineage>
</organism>
<protein>
    <submittedName>
        <fullName evidence="5">Uncharacterized protein</fullName>
    </submittedName>
</protein>
<feature type="compositionally biased region" description="Basic and acidic residues" evidence="1">
    <location>
        <begin position="453"/>
        <end position="472"/>
    </location>
</feature>
<evidence type="ECO:0000313" key="6">
    <source>
        <dbReference type="Proteomes" id="UP001157006"/>
    </source>
</evidence>
<dbReference type="InterPro" id="IPR022212">
    <property type="entry name" value="DUF3741"/>
</dbReference>
<dbReference type="Proteomes" id="UP001157006">
    <property type="component" value="Chromosome 3"/>
</dbReference>
<reference evidence="5 6" key="1">
    <citation type="submission" date="2023-01" db="EMBL/GenBank/DDBJ databases">
        <authorList>
            <person name="Kreplak J."/>
        </authorList>
    </citation>
    <scope>NUCLEOTIDE SEQUENCE [LARGE SCALE GENOMIC DNA]</scope>
</reference>
<evidence type="ECO:0000259" key="2">
    <source>
        <dbReference type="Pfam" id="PF12552"/>
    </source>
</evidence>
<dbReference type="InterPro" id="IPR025486">
    <property type="entry name" value="DUF4378"/>
</dbReference>
<evidence type="ECO:0000259" key="3">
    <source>
        <dbReference type="Pfam" id="PF14309"/>
    </source>
</evidence>
<dbReference type="PANTHER" id="PTHR46836">
    <property type="entry name" value="AFADIN"/>
    <property type="match status" value="1"/>
</dbReference>
<sequence>MDNIKTKSHRNNSKLHLPQGKDKIHKQRHHQDLSPLSPDSSSSGGRVGDKDSFSFKFGWKSSKQLIGTPIKKLLAEEMSPMTESKRRSPGVIARLMGLDGLPSQHPGNKQHRDLHKSAPLEKTRSRGTPNEDRSSRRSSRDQEEFKDVFEVSEIPKVESGRHSSSDLKVHVDEDEMSFIEQKFMDAKRLATYQDYQSSKEFHETLEVLDSNKDLLLKYLKQPDSLFKKHLNDLQGTPFQSLSGHVEPPNAENYEHGLNWRSDKEAQHVNYNRFHQKHSDDYHNQFDKRRVMQNSPRSLKHRFKGSREQSAVPTNIVVLKPNIGKLQNGTKIQSSPCSPHSFLSEHGNQVEFSDVRFRDTELYQKINLPDSARSFRHNSLESTEIAKEVTRQMKNSLTRGCMMSSSSRFKGCTRSDSSSSASGNESPEEITTMGDPFDLSKRSRRSPRSTESSVSREAKKRLSERWKMAHKSQEVQGSSRSSTLADMLAFPGKKGTRFDSMASGGGFHDKFASNGEPSGWVEPLGISSKDGWRDASIGSLSRSKSLPASSTVFGNARTFVCAEAIRNDRYMGLKDLKRERRRATMSLDHRHGLNSRSTISGHKKSWSLLSSKQEINEFSPDLNAVQNNIMTNLEEDSPNLEVHSPETFGHRLRNTSVISDDVVDVANGNTVVPFEPSSDKVLPGTSSRVLIKGDSSVVEDNSMQEEISAGSTGEISILSEAPAPGFESPCCKDADQPSPISVLDPSFTDDVSSCSECFGSVSADLQGLRMQLQLLKLESEEQVEGPMQISSDEDVEAYGEMLEENALRRTEDSWESSYITDVLSESAITKAQTHNILEVWHSLECPVSLSVFEELEDRYIDCTVCSRSERRLLFDRINSGIVKIHEQSTDPQPWVGSNAGKTFGSKRINGLQVGLFQMIGNHGKVEDDVLGKLLVVESQWLNLRDDIDVIGREVEILILDDLVAEIVGI</sequence>
<keyword evidence="6" id="KW-1185">Reference proteome</keyword>
<feature type="domain" description="DUF3741" evidence="2">
    <location>
        <begin position="180"/>
        <end position="224"/>
    </location>
</feature>
<dbReference type="Pfam" id="PF12552">
    <property type="entry name" value="DUF3741"/>
    <property type="match status" value="1"/>
</dbReference>
<feature type="region of interest" description="Disordered" evidence="1">
    <location>
        <begin position="396"/>
        <end position="481"/>
    </location>
</feature>
<name>A0AAV0ZWE1_VICFA</name>
<dbReference type="EMBL" id="OX451738">
    <property type="protein sequence ID" value="CAI8602720.1"/>
    <property type="molecule type" value="Genomic_DNA"/>
</dbReference>
<dbReference type="InterPro" id="IPR032795">
    <property type="entry name" value="DUF3741-assoc"/>
</dbReference>
<dbReference type="PANTHER" id="PTHR46836:SF8">
    <property type="entry name" value="AFADIN"/>
    <property type="match status" value="1"/>
</dbReference>
<feature type="compositionally biased region" description="Low complexity" evidence="1">
    <location>
        <begin position="414"/>
        <end position="424"/>
    </location>
</feature>
<feature type="region of interest" description="Disordered" evidence="1">
    <location>
        <begin position="77"/>
        <end position="166"/>
    </location>
</feature>
<dbReference type="Pfam" id="PF14383">
    <property type="entry name" value="VARLMGL"/>
    <property type="match status" value="1"/>
</dbReference>
<feature type="compositionally biased region" description="Basic and acidic residues" evidence="1">
    <location>
        <begin position="115"/>
        <end position="166"/>
    </location>
</feature>
<feature type="compositionally biased region" description="Low complexity" evidence="1">
    <location>
        <begin position="33"/>
        <end position="44"/>
    </location>
</feature>
<feature type="region of interest" description="Disordered" evidence="1">
    <location>
        <begin position="1"/>
        <end position="54"/>
    </location>
</feature>
<gene>
    <name evidence="5" type="ORF">VFH_III053800</name>
</gene>
<accession>A0AAV0ZWE1</accession>
<dbReference type="AlphaFoldDB" id="A0AAV0ZWE1"/>
<feature type="compositionally biased region" description="Basic residues" evidence="1">
    <location>
        <begin position="1"/>
        <end position="13"/>
    </location>
</feature>
<evidence type="ECO:0000313" key="5">
    <source>
        <dbReference type="EMBL" id="CAI8602720.1"/>
    </source>
</evidence>
<feature type="domain" description="DUF3741" evidence="4">
    <location>
        <begin position="84"/>
        <end position="105"/>
    </location>
</feature>
<evidence type="ECO:0000259" key="4">
    <source>
        <dbReference type="Pfam" id="PF14383"/>
    </source>
</evidence>